<gene>
    <name evidence="1" type="ORF">V2V91_11170</name>
</gene>
<sequence length="49" mass="5420">MARQHTANSIFGDTVGQSYQSQSDLNVGLQAWQDQLVSYGNEQGFTVNK</sequence>
<reference evidence="1 2" key="1">
    <citation type="submission" date="2024-01" db="EMBL/GenBank/DDBJ databases">
        <title>the genome sequence of strain Microbacterium schleiferi NBRC 15075.</title>
        <authorList>
            <person name="Ding Y."/>
            <person name="Zhang G."/>
        </authorList>
    </citation>
    <scope>NUCLEOTIDE SEQUENCE [LARGE SCALE GENOMIC DNA]</scope>
    <source>
        <strain evidence="1 2">NBRC 15075</strain>
    </source>
</reference>
<dbReference type="Proteomes" id="UP001351900">
    <property type="component" value="Unassembled WGS sequence"/>
</dbReference>
<accession>A0ABU7V8U3</accession>
<evidence type="ECO:0000313" key="1">
    <source>
        <dbReference type="EMBL" id="MEF2255685.1"/>
    </source>
</evidence>
<proteinExistence type="predicted"/>
<keyword evidence="2" id="KW-1185">Reference proteome</keyword>
<name>A0ABU7V8U3_9MICO</name>
<dbReference type="RefSeq" id="WP_331792051.1">
    <property type="nucleotide sequence ID" value="NZ_BAAAUO010000001.1"/>
</dbReference>
<organism evidence="1 2">
    <name type="scientific">Microbacterium schleiferi</name>
    <dbReference type="NCBI Taxonomy" id="69362"/>
    <lineage>
        <taxon>Bacteria</taxon>
        <taxon>Bacillati</taxon>
        <taxon>Actinomycetota</taxon>
        <taxon>Actinomycetes</taxon>
        <taxon>Micrococcales</taxon>
        <taxon>Microbacteriaceae</taxon>
        <taxon>Microbacterium</taxon>
    </lineage>
</organism>
<comment type="caution">
    <text evidence="1">The sequence shown here is derived from an EMBL/GenBank/DDBJ whole genome shotgun (WGS) entry which is preliminary data.</text>
</comment>
<evidence type="ECO:0008006" key="3">
    <source>
        <dbReference type="Google" id="ProtNLM"/>
    </source>
</evidence>
<protein>
    <recommendedName>
        <fullName evidence="3">WXG100 family type VII secretion target</fullName>
    </recommendedName>
</protein>
<dbReference type="EMBL" id="JAZHOV010000006">
    <property type="protein sequence ID" value="MEF2255685.1"/>
    <property type="molecule type" value="Genomic_DNA"/>
</dbReference>
<evidence type="ECO:0000313" key="2">
    <source>
        <dbReference type="Proteomes" id="UP001351900"/>
    </source>
</evidence>